<evidence type="ECO:0000313" key="1">
    <source>
        <dbReference type="EMBL" id="KAI5658437.1"/>
    </source>
</evidence>
<evidence type="ECO:0000313" key="2">
    <source>
        <dbReference type="Proteomes" id="UP001060085"/>
    </source>
</evidence>
<reference evidence="2" key="1">
    <citation type="journal article" date="2023" name="Nat. Plants">
        <title>Single-cell RNA sequencing provides a high-resolution roadmap for understanding the multicellular compartmentation of specialized metabolism.</title>
        <authorList>
            <person name="Sun S."/>
            <person name="Shen X."/>
            <person name="Li Y."/>
            <person name="Li Y."/>
            <person name="Wang S."/>
            <person name="Li R."/>
            <person name="Zhang H."/>
            <person name="Shen G."/>
            <person name="Guo B."/>
            <person name="Wei J."/>
            <person name="Xu J."/>
            <person name="St-Pierre B."/>
            <person name="Chen S."/>
            <person name="Sun C."/>
        </authorList>
    </citation>
    <scope>NUCLEOTIDE SEQUENCE [LARGE SCALE GENOMIC DNA]</scope>
</reference>
<dbReference type="EMBL" id="CM044706">
    <property type="protein sequence ID" value="KAI5658437.1"/>
    <property type="molecule type" value="Genomic_DNA"/>
</dbReference>
<accession>A0ACC0ABW4</accession>
<proteinExistence type="predicted"/>
<dbReference type="Proteomes" id="UP001060085">
    <property type="component" value="Linkage Group LG06"/>
</dbReference>
<protein>
    <submittedName>
        <fullName evidence="1">Uncharacterized protein</fullName>
    </submittedName>
</protein>
<gene>
    <name evidence="1" type="ORF">M9H77_27230</name>
</gene>
<sequence>MENKCFKWIKDEKQRKHGKGSNKIDKTHNFDSDGNSICTPGPPSILKTLDLVLEGSDEQVEHPEAQAQALRDYQLARDRVRRFESEGSEHLVTYRRCPDAIYTIQPLLDILSFSVPHYSRQWSLSAAAERKTV</sequence>
<name>A0ACC0ABW4_CATRO</name>
<comment type="caution">
    <text evidence="1">The sequence shown here is derived from an EMBL/GenBank/DDBJ whole genome shotgun (WGS) entry which is preliminary data.</text>
</comment>
<keyword evidence="2" id="KW-1185">Reference proteome</keyword>
<organism evidence="1 2">
    <name type="scientific">Catharanthus roseus</name>
    <name type="common">Madagascar periwinkle</name>
    <name type="synonym">Vinca rosea</name>
    <dbReference type="NCBI Taxonomy" id="4058"/>
    <lineage>
        <taxon>Eukaryota</taxon>
        <taxon>Viridiplantae</taxon>
        <taxon>Streptophyta</taxon>
        <taxon>Embryophyta</taxon>
        <taxon>Tracheophyta</taxon>
        <taxon>Spermatophyta</taxon>
        <taxon>Magnoliopsida</taxon>
        <taxon>eudicotyledons</taxon>
        <taxon>Gunneridae</taxon>
        <taxon>Pentapetalae</taxon>
        <taxon>asterids</taxon>
        <taxon>lamiids</taxon>
        <taxon>Gentianales</taxon>
        <taxon>Apocynaceae</taxon>
        <taxon>Rauvolfioideae</taxon>
        <taxon>Vinceae</taxon>
        <taxon>Catharanthinae</taxon>
        <taxon>Catharanthus</taxon>
    </lineage>
</organism>